<comment type="caution">
    <text evidence="1">The sequence shown here is derived from an EMBL/GenBank/DDBJ whole genome shotgun (WGS) entry which is preliminary data.</text>
</comment>
<gene>
    <name evidence="1" type="ORF">LOK49_LG05G00074</name>
</gene>
<protein>
    <submittedName>
        <fullName evidence="1">Uncharacterized protein</fullName>
    </submittedName>
</protein>
<evidence type="ECO:0000313" key="2">
    <source>
        <dbReference type="Proteomes" id="UP001060215"/>
    </source>
</evidence>
<proteinExistence type="predicted"/>
<dbReference type="EMBL" id="CM045761">
    <property type="protein sequence ID" value="KAI8014645.1"/>
    <property type="molecule type" value="Genomic_DNA"/>
</dbReference>
<sequence>MVLFDWIRHGLERNRGWNRVKSRGSLDHKVEKKMELIRKLTRGCFMDRRRMGLKVEVEYVNGGEDVFDAVSADAKIQPEHLVIMVNGIVGR</sequence>
<evidence type="ECO:0000313" key="1">
    <source>
        <dbReference type="EMBL" id="KAI8014645.1"/>
    </source>
</evidence>
<reference evidence="1 2" key="1">
    <citation type="journal article" date="2022" name="Plant J.">
        <title>Chromosome-level genome of Camellia lanceoleosa provides a valuable resource for understanding genome evolution and self-incompatibility.</title>
        <authorList>
            <person name="Gong W."/>
            <person name="Xiao S."/>
            <person name="Wang L."/>
            <person name="Liao Z."/>
            <person name="Chang Y."/>
            <person name="Mo W."/>
            <person name="Hu G."/>
            <person name="Li W."/>
            <person name="Zhao G."/>
            <person name="Zhu H."/>
            <person name="Hu X."/>
            <person name="Ji K."/>
            <person name="Xiang X."/>
            <person name="Song Q."/>
            <person name="Yuan D."/>
            <person name="Jin S."/>
            <person name="Zhang L."/>
        </authorList>
    </citation>
    <scope>NUCLEOTIDE SEQUENCE [LARGE SCALE GENOMIC DNA]</scope>
    <source>
        <strain evidence="1">SQ_2022a</strain>
    </source>
</reference>
<keyword evidence="2" id="KW-1185">Reference proteome</keyword>
<accession>A0ACC0HN60</accession>
<dbReference type="Proteomes" id="UP001060215">
    <property type="component" value="Chromosome 4"/>
</dbReference>
<name>A0ACC0HN60_9ERIC</name>
<organism evidence="1 2">
    <name type="scientific">Camellia lanceoleosa</name>
    <dbReference type="NCBI Taxonomy" id="1840588"/>
    <lineage>
        <taxon>Eukaryota</taxon>
        <taxon>Viridiplantae</taxon>
        <taxon>Streptophyta</taxon>
        <taxon>Embryophyta</taxon>
        <taxon>Tracheophyta</taxon>
        <taxon>Spermatophyta</taxon>
        <taxon>Magnoliopsida</taxon>
        <taxon>eudicotyledons</taxon>
        <taxon>Gunneridae</taxon>
        <taxon>Pentapetalae</taxon>
        <taxon>asterids</taxon>
        <taxon>Ericales</taxon>
        <taxon>Theaceae</taxon>
        <taxon>Camellia</taxon>
    </lineage>
</organism>